<dbReference type="OrthoDB" id="5189092at2"/>
<protein>
    <recommendedName>
        <fullName evidence="5">DUF4232 domain-containing protein</fullName>
    </recommendedName>
</protein>
<feature type="transmembrane region" description="Helical" evidence="2">
    <location>
        <begin position="21"/>
        <end position="39"/>
    </location>
</feature>
<keyword evidence="2" id="KW-0472">Membrane</keyword>
<gene>
    <name evidence="3" type="ORF">D7I44_05755</name>
</gene>
<organism evidence="3 4">
    <name type="scientific">Gryllotalpicola protaetiae</name>
    <dbReference type="NCBI Taxonomy" id="2419771"/>
    <lineage>
        <taxon>Bacteria</taxon>
        <taxon>Bacillati</taxon>
        <taxon>Actinomycetota</taxon>
        <taxon>Actinomycetes</taxon>
        <taxon>Micrococcales</taxon>
        <taxon>Microbacteriaceae</taxon>
        <taxon>Gryllotalpicola</taxon>
    </lineage>
</organism>
<name>A0A387BPY4_9MICO</name>
<evidence type="ECO:0000313" key="4">
    <source>
        <dbReference type="Proteomes" id="UP000275069"/>
    </source>
</evidence>
<evidence type="ECO:0000256" key="2">
    <source>
        <dbReference type="SAM" id="Phobius"/>
    </source>
</evidence>
<dbReference type="AlphaFoldDB" id="A0A387BPY4"/>
<evidence type="ECO:0008006" key="5">
    <source>
        <dbReference type="Google" id="ProtNLM"/>
    </source>
</evidence>
<feature type="region of interest" description="Disordered" evidence="1">
    <location>
        <begin position="46"/>
        <end position="95"/>
    </location>
</feature>
<keyword evidence="4" id="KW-1185">Reference proteome</keyword>
<dbReference type="KEGG" id="gry:D7I44_05755"/>
<accession>A0A387BPY4</accession>
<keyword evidence="2" id="KW-1133">Transmembrane helix</keyword>
<dbReference type="RefSeq" id="WP_120788612.1">
    <property type="nucleotide sequence ID" value="NZ_CP032624.1"/>
</dbReference>
<reference evidence="3 4" key="1">
    <citation type="submission" date="2018-09" db="EMBL/GenBank/DDBJ databases">
        <title>Genome sequencing of strain 2DFW10M-5.</title>
        <authorList>
            <person name="Heo J."/>
            <person name="Kim S.-J."/>
            <person name="Kwon S.-W."/>
        </authorList>
    </citation>
    <scope>NUCLEOTIDE SEQUENCE [LARGE SCALE GENOMIC DNA]</scope>
    <source>
        <strain evidence="3 4">2DFW10M-5</strain>
    </source>
</reference>
<proteinExistence type="predicted"/>
<evidence type="ECO:0000256" key="1">
    <source>
        <dbReference type="SAM" id="MobiDB-lite"/>
    </source>
</evidence>
<dbReference type="EMBL" id="CP032624">
    <property type="protein sequence ID" value="AYG03080.1"/>
    <property type="molecule type" value="Genomic_DNA"/>
</dbReference>
<keyword evidence="2" id="KW-0812">Transmembrane</keyword>
<feature type="compositionally biased region" description="Low complexity" evidence="1">
    <location>
        <begin position="49"/>
        <end position="95"/>
    </location>
</feature>
<evidence type="ECO:0000313" key="3">
    <source>
        <dbReference type="EMBL" id="AYG03080.1"/>
    </source>
</evidence>
<sequence>MSTQHHPVGRRSAAVYRRRRFVVLLVLLAIVAGVLFLVFRPGSGGAATAGGRPTTPAAASQTPQPTGSGTSLPGPSSSARPAATPKATPAAAGQPCAHGNIDVEAITDASSYKSGAQPLLSLSLTNTGSVMCTIDAGTATMVFTVTSGKEPYWTSTDCQSNPVHTDIKLEPKQTLTSTPIAWDRTRSSTSTCGGPRPAAPAGGASYHLSVSVAGIASATSKQFLLY</sequence>
<dbReference type="Proteomes" id="UP000275069">
    <property type="component" value="Chromosome"/>
</dbReference>